<dbReference type="OrthoDB" id="376826at2759"/>
<evidence type="ECO:0000256" key="1">
    <source>
        <dbReference type="SAM" id="MobiDB-lite"/>
    </source>
</evidence>
<accession>A0A1E3PHG0</accession>
<evidence type="ECO:0000313" key="3">
    <source>
        <dbReference type="Proteomes" id="UP000095009"/>
    </source>
</evidence>
<proteinExistence type="predicted"/>
<dbReference type="EMBL" id="KV454412">
    <property type="protein sequence ID" value="ODQ64382.1"/>
    <property type="molecule type" value="Genomic_DNA"/>
</dbReference>
<organism evidence="2 3">
    <name type="scientific">Nadsonia fulvescens var. elongata DSM 6958</name>
    <dbReference type="NCBI Taxonomy" id="857566"/>
    <lineage>
        <taxon>Eukaryota</taxon>
        <taxon>Fungi</taxon>
        <taxon>Dikarya</taxon>
        <taxon>Ascomycota</taxon>
        <taxon>Saccharomycotina</taxon>
        <taxon>Dipodascomycetes</taxon>
        <taxon>Dipodascales</taxon>
        <taxon>Dipodascales incertae sedis</taxon>
        <taxon>Nadsonia</taxon>
    </lineage>
</organism>
<keyword evidence="3" id="KW-1185">Reference proteome</keyword>
<dbReference type="Proteomes" id="UP000095009">
    <property type="component" value="Unassembled WGS sequence"/>
</dbReference>
<name>A0A1E3PHG0_9ASCO</name>
<protein>
    <submittedName>
        <fullName evidence="2">Uncharacterized protein</fullName>
    </submittedName>
</protein>
<gene>
    <name evidence="2" type="ORF">NADFUDRAFT_52711</name>
</gene>
<dbReference type="Pfam" id="PF17316">
    <property type="entry name" value="Perilipin_2"/>
    <property type="match status" value="1"/>
</dbReference>
<reference evidence="2 3" key="1">
    <citation type="journal article" date="2016" name="Proc. Natl. Acad. Sci. U.S.A.">
        <title>Comparative genomics of biotechnologically important yeasts.</title>
        <authorList>
            <person name="Riley R."/>
            <person name="Haridas S."/>
            <person name="Wolfe K.H."/>
            <person name="Lopes M.R."/>
            <person name="Hittinger C.T."/>
            <person name="Goeker M."/>
            <person name="Salamov A.A."/>
            <person name="Wisecaver J.H."/>
            <person name="Long T.M."/>
            <person name="Calvey C.H."/>
            <person name="Aerts A.L."/>
            <person name="Barry K.W."/>
            <person name="Choi C."/>
            <person name="Clum A."/>
            <person name="Coughlan A.Y."/>
            <person name="Deshpande S."/>
            <person name="Douglass A.P."/>
            <person name="Hanson S.J."/>
            <person name="Klenk H.-P."/>
            <person name="LaButti K.M."/>
            <person name="Lapidus A."/>
            <person name="Lindquist E.A."/>
            <person name="Lipzen A.M."/>
            <person name="Meier-Kolthoff J.P."/>
            <person name="Ohm R.A."/>
            <person name="Otillar R.P."/>
            <person name="Pangilinan J.L."/>
            <person name="Peng Y."/>
            <person name="Rokas A."/>
            <person name="Rosa C.A."/>
            <person name="Scheuner C."/>
            <person name="Sibirny A.A."/>
            <person name="Slot J.C."/>
            <person name="Stielow J.B."/>
            <person name="Sun H."/>
            <person name="Kurtzman C.P."/>
            <person name="Blackwell M."/>
            <person name="Grigoriev I.V."/>
            <person name="Jeffries T.W."/>
        </authorList>
    </citation>
    <scope>NUCLEOTIDE SEQUENCE [LARGE SCALE GENOMIC DNA]</scope>
    <source>
        <strain evidence="2 3">DSM 6958</strain>
    </source>
</reference>
<dbReference type="AlphaFoldDB" id="A0A1E3PHG0"/>
<sequence>MSDSAEVSSHPTGAALALDSSKFLSHLNAYPTLGALAGYAGSFPLVKALADHSVPILVSLGQTTKPLSHPLLSRIDRLGDNLLTQVDATFPVFKETTPQDVMEVAKRPLETIKSTTTMYKSAARNSIDQYVIDPVKSLTVSTASTLDSTTSPFLNPLLSPVNVRLQALAKDYHLVDYASVAASSQDSETTESSELSQLSQPSELTKTYNLSLQVFKHLRPNTTAIASSAKSHVNERVGSATSQVNAKVSQVKDLSSSAVSQVKGYSNATVAQFTDKVEIAKDLSNSAITHVREVYDENRNGSLVGSALATGKALANEGLQVANEYNKKAVDENAKKPLKESNLANKE</sequence>
<evidence type="ECO:0000313" key="2">
    <source>
        <dbReference type="EMBL" id="ODQ64382.1"/>
    </source>
</evidence>
<feature type="region of interest" description="Disordered" evidence="1">
    <location>
        <begin position="326"/>
        <end position="347"/>
    </location>
</feature>